<dbReference type="Proteomes" id="UP000887576">
    <property type="component" value="Unplaced"/>
</dbReference>
<evidence type="ECO:0000313" key="2">
    <source>
        <dbReference type="WBParaSite" id="JU765_v2.g1781.t1"/>
    </source>
</evidence>
<protein>
    <submittedName>
        <fullName evidence="2">Uncharacterized protein</fullName>
    </submittedName>
</protein>
<dbReference type="WBParaSite" id="JU765_v2.g1781.t1">
    <property type="protein sequence ID" value="JU765_v2.g1781.t1"/>
    <property type="gene ID" value="JU765_v2.g1781"/>
</dbReference>
<reference evidence="2" key="1">
    <citation type="submission" date="2022-11" db="UniProtKB">
        <authorList>
            <consortium name="WormBaseParasite"/>
        </authorList>
    </citation>
    <scope>IDENTIFICATION</scope>
</reference>
<evidence type="ECO:0000313" key="1">
    <source>
        <dbReference type="Proteomes" id="UP000887576"/>
    </source>
</evidence>
<proteinExistence type="predicted"/>
<organism evidence="1 2">
    <name type="scientific">Panagrolaimus sp. JU765</name>
    <dbReference type="NCBI Taxonomy" id="591449"/>
    <lineage>
        <taxon>Eukaryota</taxon>
        <taxon>Metazoa</taxon>
        <taxon>Ecdysozoa</taxon>
        <taxon>Nematoda</taxon>
        <taxon>Chromadorea</taxon>
        <taxon>Rhabditida</taxon>
        <taxon>Tylenchina</taxon>
        <taxon>Panagrolaimomorpha</taxon>
        <taxon>Panagrolaimoidea</taxon>
        <taxon>Panagrolaimidae</taxon>
        <taxon>Panagrolaimus</taxon>
    </lineage>
</organism>
<sequence length="290" mass="34204">MLVTAKYLEKLHIENVMMSKSFLLDFVKKCQNLEELTIKNCIIDETIDVGMDLLVLIPKCKTLCLEGTPEFTTNVFSALDLKVHTLEHGNFSKLTIDPFFPVKNLKVIDDLKNSCQTPIELVCFYDTASSPINSRSDDQFIIKTLTLFLYYFYFPICNSFSSFHSIVADDSENTSFFSGYSWSVVIMWILHFIFQRRFIKFFRRKPSLFRYLYRQTKFQQEFREKFPLAIGCIHTLCMAFLIGTRWLEFPKIVSNLNFVLIFAIHFVMIEFVLLLFNFVLFLYQKFMSKD</sequence>
<accession>A0AC34QN97</accession>
<name>A0AC34QN97_9BILA</name>